<keyword evidence="2" id="KW-1185">Reference proteome</keyword>
<dbReference type="STRING" id="1938817.SAMN06296008_101293"/>
<reference evidence="1 2" key="1">
    <citation type="submission" date="2017-04" db="EMBL/GenBank/DDBJ databases">
        <authorList>
            <person name="Afonso C.L."/>
            <person name="Miller P.J."/>
            <person name="Scott M.A."/>
            <person name="Spackman E."/>
            <person name="Goraichik I."/>
            <person name="Dimitrov K.M."/>
            <person name="Suarez D.L."/>
            <person name="Swayne D.E."/>
        </authorList>
    </citation>
    <scope>NUCLEOTIDE SEQUENCE [LARGE SCALE GENOMIC DNA]</scope>
    <source>
        <strain evidence="1 2">VK13</strain>
    </source>
</reference>
<evidence type="ECO:0000313" key="2">
    <source>
        <dbReference type="Proteomes" id="UP000192708"/>
    </source>
</evidence>
<sequence length="74" mass="9019">MREINIEHQKYAPNNFRIFTNTYHVSNFLIKSLSRKTVFQVDIDTVFIYFKKHVDVKSALQTKNKIYLTFLFEW</sequence>
<proteinExistence type="predicted"/>
<evidence type="ECO:0000313" key="1">
    <source>
        <dbReference type="EMBL" id="SMC30817.1"/>
    </source>
</evidence>
<accession>A0A1W1Y3V9</accession>
<protein>
    <submittedName>
        <fullName evidence="1">Uncharacterized protein</fullName>
    </submittedName>
</protein>
<organism evidence="1 2">
    <name type="scientific">Polynucleobacter kasalickyi</name>
    <dbReference type="NCBI Taxonomy" id="1938817"/>
    <lineage>
        <taxon>Bacteria</taxon>
        <taxon>Pseudomonadati</taxon>
        <taxon>Pseudomonadota</taxon>
        <taxon>Betaproteobacteria</taxon>
        <taxon>Burkholderiales</taxon>
        <taxon>Burkholderiaceae</taxon>
        <taxon>Polynucleobacter</taxon>
    </lineage>
</organism>
<dbReference type="Proteomes" id="UP000192708">
    <property type="component" value="Unassembled WGS sequence"/>
</dbReference>
<gene>
    <name evidence="1" type="ORF">SAMN06296008_101293</name>
</gene>
<dbReference type="EMBL" id="FWXJ01000001">
    <property type="protein sequence ID" value="SMC30817.1"/>
    <property type="molecule type" value="Genomic_DNA"/>
</dbReference>
<dbReference type="AlphaFoldDB" id="A0A1W1Y3V9"/>
<name>A0A1W1Y3V9_9BURK</name>